<name>A0A3E4YLR3_9FIRM</name>
<dbReference type="SUPFAM" id="SSF53448">
    <property type="entry name" value="Nucleotide-diphospho-sugar transferases"/>
    <property type="match status" value="1"/>
</dbReference>
<dbReference type="PANTHER" id="PTHR48090">
    <property type="entry name" value="UNDECAPRENYL-PHOSPHATE 4-DEOXY-4-FORMAMIDO-L-ARABINOSE TRANSFERASE-RELATED"/>
    <property type="match status" value="1"/>
</dbReference>
<evidence type="ECO:0000256" key="1">
    <source>
        <dbReference type="SAM" id="Phobius"/>
    </source>
</evidence>
<gene>
    <name evidence="3" type="ORF">DXB99_02605</name>
</gene>
<reference evidence="3 4" key="1">
    <citation type="submission" date="2018-08" db="EMBL/GenBank/DDBJ databases">
        <title>A genome reference for cultivated species of the human gut microbiota.</title>
        <authorList>
            <person name="Zou Y."/>
            <person name="Xue W."/>
            <person name="Luo G."/>
        </authorList>
    </citation>
    <scope>NUCLEOTIDE SEQUENCE [LARGE SCALE GENOMIC DNA]</scope>
    <source>
        <strain evidence="3 4">OM07-13</strain>
    </source>
</reference>
<dbReference type="InterPro" id="IPR029044">
    <property type="entry name" value="Nucleotide-diphossugar_trans"/>
</dbReference>
<dbReference type="EMBL" id="QSTP01000001">
    <property type="protein sequence ID" value="RGM75431.1"/>
    <property type="molecule type" value="Genomic_DNA"/>
</dbReference>
<dbReference type="Proteomes" id="UP000260758">
    <property type="component" value="Unassembled WGS sequence"/>
</dbReference>
<organism evidence="3 4">
    <name type="scientific">Agathobacter rectalis</name>
    <dbReference type="NCBI Taxonomy" id="39491"/>
    <lineage>
        <taxon>Bacteria</taxon>
        <taxon>Bacillati</taxon>
        <taxon>Bacillota</taxon>
        <taxon>Clostridia</taxon>
        <taxon>Lachnospirales</taxon>
        <taxon>Lachnospiraceae</taxon>
        <taxon>Agathobacter</taxon>
    </lineage>
</organism>
<dbReference type="PANTHER" id="PTHR48090:SF7">
    <property type="entry name" value="RFBJ PROTEIN"/>
    <property type="match status" value="1"/>
</dbReference>
<keyword evidence="1" id="KW-1133">Transmembrane helix</keyword>
<accession>A0A3E4YLR3</accession>
<keyword evidence="1" id="KW-0812">Transmembrane</keyword>
<dbReference type="RefSeq" id="WP_117718189.1">
    <property type="nucleotide sequence ID" value="NZ_QSTP01000001.1"/>
</dbReference>
<dbReference type="InterPro" id="IPR001173">
    <property type="entry name" value="Glyco_trans_2-like"/>
</dbReference>
<dbReference type="GO" id="GO:0016740">
    <property type="term" value="F:transferase activity"/>
    <property type="evidence" value="ECO:0007669"/>
    <property type="project" value="UniProtKB-KW"/>
</dbReference>
<evidence type="ECO:0000313" key="3">
    <source>
        <dbReference type="EMBL" id="RGM75431.1"/>
    </source>
</evidence>
<feature type="domain" description="Glycosyltransferase 2-like" evidence="2">
    <location>
        <begin position="6"/>
        <end position="182"/>
    </location>
</feature>
<evidence type="ECO:0000259" key="2">
    <source>
        <dbReference type="Pfam" id="PF00535"/>
    </source>
</evidence>
<keyword evidence="1" id="KW-0472">Membrane</keyword>
<feature type="transmembrane region" description="Helical" evidence="1">
    <location>
        <begin position="284"/>
        <end position="306"/>
    </location>
</feature>
<comment type="caution">
    <text evidence="3">The sequence shown here is derived from an EMBL/GenBank/DDBJ whole genome shotgun (WGS) entry which is preliminary data.</text>
</comment>
<dbReference type="Gene3D" id="3.90.550.10">
    <property type="entry name" value="Spore Coat Polysaccharide Biosynthesis Protein SpsA, Chain A"/>
    <property type="match status" value="1"/>
</dbReference>
<dbReference type="Pfam" id="PF00535">
    <property type="entry name" value="Glycos_transf_2"/>
    <property type="match status" value="1"/>
</dbReference>
<keyword evidence="3" id="KW-0808">Transferase</keyword>
<feature type="transmembrane region" description="Helical" evidence="1">
    <location>
        <begin position="250"/>
        <end position="272"/>
    </location>
</feature>
<proteinExistence type="predicted"/>
<dbReference type="AlphaFoldDB" id="A0A3E4YLR3"/>
<sequence>MDDLAIIIPAYNEEISIIDTIIAIVEELKFFDYMVKETYHNNDFKTTIYVYNNNSSDDTVKVVEEYIKNNKDNNIVLRDCYRQGKGYVIKQAFSEIEAKVYCMIDGDNTYSVDKLFVMYDLIYKKKADMVIGDRLSTSYFKENKRPFHNFGNKLMKNSINKLFKTNYRDILSGFRMFSYKFVKTFPITSSGFSIETEMNIHAANYDLKTIDVAISYKDRKEGSYSKLNTFKDGFKVIKKLFEMLWLYKPILFYNSLGLIFILLGIIFISPIIIEYCNIGIVPRFPTLIVSCFSIFIGIISIFIGQIQAGNNLRQKQIFELKCLEKERVLHINE</sequence>
<dbReference type="InterPro" id="IPR050256">
    <property type="entry name" value="Glycosyltransferase_2"/>
</dbReference>
<protein>
    <submittedName>
        <fullName evidence="3">Glycosyltransferase</fullName>
    </submittedName>
</protein>
<dbReference type="CDD" id="cd04179">
    <property type="entry name" value="DPM_DPG-synthase_like"/>
    <property type="match status" value="1"/>
</dbReference>
<evidence type="ECO:0000313" key="4">
    <source>
        <dbReference type="Proteomes" id="UP000260758"/>
    </source>
</evidence>